<dbReference type="Gene3D" id="3.40.30.10">
    <property type="entry name" value="Glutaredoxin"/>
    <property type="match status" value="1"/>
</dbReference>
<dbReference type="Gene3D" id="1.20.1050.10">
    <property type="match status" value="1"/>
</dbReference>
<evidence type="ECO:0000313" key="2">
    <source>
        <dbReference type="Proteomes" id="UP001143307"/>
    </source>
</evidence>
<gene>
    <name evidence="1" type="ORF">EYC87_17580</name>
</gene>
<evidence type="ECO:0000313" key="1">
    <source>
        <dbReference type="EMBL" id="MCX2975395.1"/>
    </source>
</evidence>
<accession>A0ABT3T0K3</accession>
<proteinExistence type="predicted"/>
<dbReference type="EMBL" id="SHNP01000007">
    <property type="protein sequence ID" value="MCX2975395.1"/>
    <property type="molecule type" value="Genomic_DNA"/>
</dbReference>
<reference evidence="1" key="1">
    <citation type="submission" date="2019-02" db="EMBL/GenBank/DDBJ databases">
        <authorList>
            <person name="Li S.-H."/>
        </authorList>
    </citation>
    <scope>NUCLEOTIDE SEQUENCE</scope>
    <source>
        <strain evidence="1">IMCC8485</strain>
    </source>
</reference>
<dbReference type="SUPFAM" id="SSF47616">
    <property type="entry name" value="GST C-terminal domain-like"/>
    <property type="match status" value="1"/>
</dbReference>
<dbReference type="Proteomes" id="UP001143307">
    <property type="component" value="Unassembled WGS sequence"/>
</dbReference>
<protein>
    <recommendedName>
        <fullName evidence="3">Glutathione S-transferase C-terminal domain-containing protein</fullName>
    </recommendedName>
</protein>
<dbReference type="InterPro" id="IPR036282">
    <property type="entry name" value="Glutathione-S-Trfase_C_sf"/>
</dbReference>
<organism evidence="1 2">
    <name type="scientific">Candidatus Seongchinamella marina</name>
    <dbReference type="NCBI Taxonomy" id="2518990"/>
    <lineage>
        <taxon>Bacteria</taxon>
        <taxon>Pseudomonadati</taxon>
        <taxon>Pseudomonadota</taxon>
        <taxon>Gammaproteobacteria</taxon>
        <taxon>Cellvibrionales</taxon>
        <taxon>Halieaceae</taxon>
        <taxon>Seongchinamella</taxon>
    </lineage>
</organism>
<sequence length="268" mass="29547">MQTSSGPEFISLDEAAAMKTGTRVTFVPGMPAVYSEALKNICFVKGVPLIRVLHPHMGIDKATGEDRQARLYELTSQTGLPTMFHNEERPRNVWSEQLALAERIGATGSPSLIPDDFELRAEVFGLCAVVMGEDGMVWNMRILIDTPLGRKYGYSEAACTAAPDKVAAVVSLIDRRLEAQEQRGSRYLVGETLTAADVYWATMSITVLPPPPEIMPLTRQNKKALEYFAMNSEIPVVAEALSQRIEDHQRYILTTYCETPAVLGGDPL</sequence>
<name>A0ABT3T0K3_9GAMM</name>
<comment type="caution">
    <text evidence="1">The sequence shown here is derived from an EMBL/GenBank/DDBJ whole genome shotgun (WGS) entry which is preliminary data.</text>
</comment>
<dbReference type="RefSeq" id="WP_279254034.1">
    <property type="nucleotide sequence ID" value="NZ_SHNP01000007.1"/>
</dbReference>
<evidence type="ECO:0008006" key="3">
    <source>
        <dbReference type="Google" id="ProtNLM"/>
    </source>
</evidence>
<keyword evidence="2" id="KW-1185">Reference proteome</keyword>